<dbReference type="EMBL" id="CAJVCH010542541">
    <property type="protein sequence ID" value="CAG7827186.1"/>
    <property type="molecule type" value="Genomic_DNA"/>
</dbReference>
<evidence type="ECO:0000313" key="1">
    <source>
        <dbReference type="EMBL" id="CAG7827186.1"/>
    </source>
</evidence>
<dbReference type="Proteomes" id="UP000708208">
    <property type="component" value="Unassembled WGS sequence"/>
</dbReference>
<comment type="caution">
    <text evidence="1">The sequence shown here is derived from an EMBL/GenBank/DDBJ whole genome shotgun (WGS) entry which is preliminary data.</text>
</comment>
<dbReference type="OrthoDB" id="10256606at2759"/>
<keyword evidence="2" id="KW-1185">Reference proteome</keyword>
<proteinExistence type="predicted"/>
<name>A0A8J2PTE8_9HEXA</name>
<dbReference type="AlphaFoldDB" id="A0A8J2PTE8"/>
<evidence type="ECO:0000313" key="2">
    <source>
        <dbReference type="Proteomes" id="UP000708208"/>
    </source>
</evidence>
<gene>
    <name evidence="1" type="ORF">AFUS01_LOCUS37185</name>
</gene>
<accession>A0A8J2PTE8</accession>
<organism evidence="1 2">
    <name type="scientific">Allacma fusca</name>
    <dbReference type="NCBI Taxonomy" id="39272"/>
    <lineage>
        <taxon>Eukaryota</taxon>
        <taxon>Metazoa</taxon>
        <taxon>Ecdysozoa</taxon>
        <taxon>Arthropoda</taxon>
        <taxon>Hexapoda</taxon>
        <taxon>Collembola</taxon>
        <taxon>Symphypleona</taxon>
        <taxon>Sminthuridae</taxon>
        <taxon>Allacma</taxon>
    </lineage>
</organism>
<reference evidence="1" key="1">
    <citation type="submission" date="2021-06" db="EMBL/GenBank/DDBJ databases">
        <authorList>
            <person name="Hodson N. C."/>
            <person name="Mongue J. A."/>
            <person name="Jaron S. K."/>
        </authorList>
    </citation>
    <scope>NUCLEOTIDE SEQUENCE</scope>
</reference>
<sequence>MFVLYEFSRTVRIDPKNLTQNRKDAITDELNRLFANR</sequence>
<protein>
    <submittedName>
        <fullName evidence="1">Uncharacterized protein</fullName>
    </submittedName>
</protein>
<feature type="non-terminal residue" evidence="1">
    <location>
        <position position="37"/>
    </location>
</feature>